<proteinExistence type="inferred from homology"/>
<keyword evidence="4" id="KW-0449">Lipoprotein</keyword>
<evidence type="ECO:0000256" key="5">
    <source>
        <dbReference type="ARBA" id="ARBA00022729"/>
    </source>
</evidence>
<keyword evidence="4" id="KW-0336">GPI-anchor</keyword>
<feature type="chain" id="PRO_5036491409" description="FAS1 domain-containing protein" evidence="10">
    <location>
        <begin position="24"/>
        <end position="250"/>
    </location>
</feature>
<dbReference type="PANTHER" id="PTHR32077">
    <property type="entry name" value="FASCICLIN-LIKE ARABINOGALACTAN PROTEIN"/>
    <property type="match status" value="1"/>
</dbReference>
<keyword evidence="6" id="KW-0654">Proteoglycan</keyword>
<accession>A0A8X8WZ40</accession>
<dbReference type="GO" id="GO:0098552">
    <property type="term" value="C:side of membrane"/>
    <property type="evidence" value="ECO:0007669"/>
    <property type="project" value="UniProtKB-KW"/>
</dbReference>
<evidence type="ECO:0000256" key="2">
    <source>
        <dbReference type="ARBA" id="ARBA00007843"/>
    </source>
</evidence>
<dbReference type="GO" id="GO:0005886">
    <property type="term" value="C:plasma membrane"/>
    <property type="evidence" value="ECO:0007669"/>
    <property type="project" value="UniProtKB-SubCell"/>
</dbReference>
<feature type="domain" description="FAS1" evidence="11">
    <location>
        <begin position="47"/>
        <end position="190"/>
    </location>
</feature>
<dbReference type="Proteomes" id="UP000298416">
    <property type="component" value="Unassembled WGS sequence"/>
</dbReference>
<keyword evidence="7" id="KW-0472">Membrane</keyword>
<evidence type="ECO:0000256" key="1">
    <source>
        <dbReference type="ARBA" id="ARBA00004609"/>
    </source>
</evidence>
<name>A0A8X8WZ40_SALSN</name>
<sequence length="250" mass="26466">MTQLLIPFPFPFVFLFCCTLAAAQSPAAAPALSVPATVAASPAPTGPPSVISILKKDGRFGLFIKLLQTTKVADNLESQLLDSSNGLTVFAPTDSAFSNLKTGTLNSFTDEQKTELVQFHVLTSHISPLQFQTASNPLRTQAGGSTELLAMNVTAFGSVVNITTGETNTSVSNTIFDDNQLAVYQVDKVLLPMRFYVPLPPPPPPSPSPKKLSPKASPVYVAPVDSAAEKCLSIAIYATACFMLVMAAFP</sequence>
<comment type="caution">
    <text evidence="12">The sequence shown here is derived from an EMBL/GenBank/DDBJ whole genome shotgun (WGS) entry which is preliminary data.</text>
</comment>
<dbReference type="AlphaFoldDB" id="A0A8X8WZ40"/>
<keyword evidence="3" id="KW-1003">Cell membrane</keyword>
<organism evidence="12">
    <name type="scientific">Salvia splendens</name>
    <name type="common">Scarlet sage</name>
    <dbReference type="NCBI Taxonomy" id="180675"/>
    <lineage>
        <taxon>Eukaryota</taxon>
        <taxon>Viridiplantae</taxon>
        <taxon>Streptophyta</taxon>
        <taxon>Embryophyta</taxon>
        <taxon>Tracheophyta</taxon>
        <taxon>Spermatophyta</taxon>
        <taxon>Magnoliopsida</taxon>
        <taxon>eudicotyledons</taxon>
        <taxon>Gunneridae</taxon>
        <taxon>Pentapetalae</taxon>
        <taxon>asterids</taxon>
        <taxon>lamiids</taxon>
        <taxon>Lamiales</taxon>
        <taxon>Lamiaceae</taxon>
        <taxon>Nepetoideae</taxon>
        <taxon>Mentheae</taxon>
        <taxon>Salviinae</taxon>
        <taxon>Salvia</taxon>
        <taxon>Salvia subgen. Calosphace</taxon>
        <taxon>core Calosphace</taxon>
    </lineage>
</organism>
<dbReference type="Gene3D" id="2.30.180.10">
    <property type="entry name" value="FAS1 domain"/>
    <property type="match status" value="1"/>
</dbReference>
<dbReference type="FunFam" id="2.30.180.10:FF:000006">
    <property type="entry name" value="Fasciclin-like arabinogalactan protein 11"/>
    <property type="match status" value="1"/>
</dbReference>
<evidence type="ECO:0000256" key="9">
    <source>
        <dbReference type="ARBA" id="ARBA00024686"/>
    </source>
</evidence>
<keyword evidence="8" id="KW-0325">Glycoprotein</keyword>
<gene>
    <name evidence="12" type="ORF">SASPL_135981</name>
</gene>
<feature type="signal peptide" evidence="10">
    <location>
        <begin position="1"/>
        <end position="23"/>
    </location>
</feature>
<evidence type="ECO:0000313" key="13">
    <source>
        <dbReference type="Proteomes" id="UP000298416"/>
    </source>
</evidence>
<protein>
    <recommendedName>
        <fullName evidence="11">FAS1 domain-containing protein</fullName>
    </recommendedName>
</protein>
<evidence type="ECO:0000259" key="11">
    <source>
        <dbReference type="PROSITE" id="PS50213"/>
    </source>
</evidence>
<dbReference type="EMBL" id="PNBA02000013">
    <property type="protein sequence ID" value="KAG6403750.1"/>
    <property type="molecule type" value="Genomic_DNA"/>
</dbReference>
<dbReference type="SUPFAM" id="SSF82153">
    <property type="entry name" value="FAS1 domain"/>
    <property type="match status" value="1"/>
</dbReference>
<evidence type="ECO:0000256" key="4">
    <source>
        <dbReference type="ARBA" id="ARBA00022622"/>
    </source>
</evidence>
<dbReference type="OrthoDB" id="286301at2759"/>
<evidence type="ECO:0000256" key="6">
    <source>
        <dbReference type="ARBA" id="ARBA00022974"/>
    </source>
</evidence>
<dbReference type="PANTHER" id="PTHR32077:SF65">
    <property type="entry name" value="FASCICLIN-LIKE ARABINOGALACTAN PROTEIN 11"/>
    <property type="match status" value="1"/>
</dbReference>
<comment type="similarity">
    <text evidence="2">Belongs to the fasciclin-like AGP family.</text>
</comment>
<evidence type="ECO:0000256" key="10">
    <source>
        <dbReference type="SAM" id="SignalP"/>
    </source>
</evidence>
<dbReference type="Pfam" id="PF02469">
    <property type="entry name" value="Fasciclin"/>
    <property type="match status" value="1"/>
</dbReference>
<dbReference type="SMART" id="SM00554">
    <property type="entry name" value="FAS1"/>
    <property type="match status" value="1"/>
</dbReference>
<evidence type="ECO:0000256" key="3">
    <source>
        <dbReference type="ARBA" id="ARBA00022475"/>
    </source>
</evidence>
<dbReference type="PROSITE" id="PS50213">
    <property type="entry name" value="FAS1"/>
    <property type="match status" value="1"/>
</dbReference>
<comment type="function">
    <text evidence="9">May be a cell surface adhesion protein.</text>
</comment>
<dbReference type="InterPro" id="IPR045003">
    <property type="entry name" value="FLA_A"/>
</dbReference>
<keyword evidence="5 10" id="KW-0732">Signal</keyword>
<keyword evidence="13" id="KW-1185">Reference proteome</keyword>
<reference evidence="12" key="1">
    <citation type="submission" date="2018-01" db="EMBL/GenBank/DDBJ databases">
        <authorList>
            <person name="Mao J.F."/>
        </authorList>
    </citation>
    <scope>NUCLEOTIDE SEQUENCE</scope>
    <source>
        <strain evidence="12">Huo1</strain>
        <tissue evidence="12">Leaf</tissue>
    </source>
</reference>
<dbReference type="InterPro" id="IPR036378">
    <property type="entry name" value="FAS1_dom_sf"/>
</dbReference>
<dbReference type="InterPro" id="IPR000782">
    <property type="entry name" value="FAS1_domain"/>
</dbReference>
<reference evidence="12" key="2">
    <citation type="submission" date="2020-08" db="EMBL/GenBank/DDBJ databases">
        <title>Plant Genome Project.</title>
        <authorList>
            <person name="Zhang R.-G."/>
        </authorList>
    </citation>
    <scope>NUCLEOTIDE SEQUENCE</scope>
    <source>
        <strain evidence="12">Huo1</strain>
        <tissue evidence="12">Leaf</tissue>
    </source>
</reference>
<evidence type="ECO:0000256" key="8">
    <source>
        <dbReference type="ARBA" id="ARBA00023180"/>
    </source>
</evidence>
<dbReference type="GO" id="GO:0009834">
    <property type="term" value="P:plant-type secondary cell wall biogenesis"/>
    <property type="evidence" value="ECO:0007669"/>
    <property type="project" value="UniProtKB-ARBA"/>
</dbReference>
<comment type="subcellular location">
    <subcellularLocation>
        <location evidence="1">Cell membrane</location>
        <topology evidence="1">Lipid-anchor</topology>
        <topology evidence="1">GPI-anchor</topology>
    </subcellularLocation>
</comment>
<evidence type="ECO:0000256" key="7">
    <source>
        <dbReference type="ARBA" id="ARBA00023136"/>
    </source>
</evidence>
<evidence type="ECO:0000313" key="12">
    <source>
        <dbReference type="EMBL" id="KAG6403750.1"/>
    </source>
</evidence>